<feature type="region of interest" description="Disordered" evidence="1">
    <location>
        <begin position="134"/>
        <end position="180"/>
    </location>
</feature>
<dbReference type="KEGG" id="dpp:DICPUDRAFT_97073"/>
<proteinExistence type="predicted"/>
<evidence type="ECO:0000256" key="1">
    <source>
        <dbReference type="SAM" id="MobiDB-lite"/>
    </source>
</evidence>
<dbReference type="STRING" id="5786.F0ZDN6"/>
<dbReference type="EMBL" id="GL870987">
    <property type="protein sequence ID" value="EGC37947.1"/>
    <property type="molecule type" value="Genomic_DNA"/>
</dbReference>
<organism evidence="2 3">
    <name type="scientific">Dictyostelium purpureum</name>
    <name type="common">Slime mold</name>
    <dbReference type="NCBI Taxonomy" id="5786"/>
    <lineage>
        <taxon>Eukaryota</taxon>
        <taxon>Amoebozoa</taxon>
        <taxon>Evosea</taxon>
        <taxon>Eumycetozoa</taxon>
        <taxon>Dictyostelia</taxon>
        <taxon>Dictyosteliales</taxon>
        <taxon>Dictyosteliaceae</taxon>
        <taxon>Dictyostelium</taxon>
    </lineage>
</organism>
<dbReference type="Proteomes" id="UP000001064">
    <property type="component" value="Unassembled WGS sequence"/>
</dbReference>
<feature type="region of interest" description="Disordered" evidence="1">
    <location>
        <begin position="46"/>
        <end position="66"/>
    </location>
</feature>
<dbReference type="eggNOG" id="ENOG502RF00">
    <property type="taxonomic scope" value="Eukaryota"/>
</dbReference>
<dbReference type="SUPFAM" id="SSF101447">
    <property type="entry name" value="Formin homology 2 domain (FH2 domain)"/>
    <property type="match status" value="1"/>
</dbReference>
<name>F0ZDN6_DICPU</name>
<accession>F0ZDN6</accession>
<dbReference type="AlphaFoldDB" id="F0ZDN6"/>
<evidence type="ECO:0000313" key="2">
    <source>
        <dbReference type="EMBL" id="EGC37947.1"/>
    </source>
</evidence>
<reference evidence="3" key="1">
    <citation type="journal article" date="2011" name="Genome Biol.">
        <title>Comparative genomics of the social amoebae Dictyostelium discoideum and Dictyostelium purpureum.</title>
        <authorList>
            <consortium name="US DOE Joint Genome Institute (JGI-PGF)"/>
            <person name="Sucgang R."/>
            <person name="Kuo A."/>
            <person name="Tian X."/>
            <person name="Salerno W."/>
            <person name="Parikh A."/>
            <person name="Feasley C.L."/>
            <person name="Dalin E."/>
            <person name="Tu H."/>
            <person name="Huang E."/>
            <person name="Barry K."/>
            <person name="Lindquist E."/>
            <person name="Shapiro H."/>
            <person name="Bruce D."/>
            <person name="Schmutz J."/>
            <person name="Salamov A."/>
            <person name="Fey P."/>
            <person name="Gaudet P."/>
            <person name="Anjard C."/>
            <person name="Babu M.M."/>
            <person name="Basu S."/>
            <person name="Bushmanova Y."/>
            <person name="van der Wel H."/>
            <person name="Katoh-Kurasawa M."/>
            <person name="Dinh C."/>
            <person name="Coutinho P.M."/>
            <person name="Saito T."/>
            <person name="Elias M."/>
            <person name="Schaap P."/>
            <person name="Kay R.R."/>
            <person name="Henrissat B."/>
            <person name="Eichinger L."/>
            <person name="Rivero F."/>
            <person name="Putnam N.H."/>
            <person name="West C.M."/>
            <person name="Loomis W.F."/>
            <person name="Chisholm R.L."/>
            <person name="Shaulsky G."/>
            <person name="Strassmann J.E."/>
            <person name="Queller D.C."/>
            <person name="Kuspa A."/>
            <person name="Grigoriev I.V."/>
        </authorList>
    </citation>
    <scope>NUCLEOTIDE SEQUENCE [LARGE SCALE GENOMIC DNA]</scope>
    <source>
        <strain evidence="3">QSDP1</strain>
    </source>
</reference>
<feature type="region of interest" description="Disordered" evidence="1">
    <location>
        <begin position="466"/>
        <end position="506"/>
    </location>
</feature>
<feature type="compositionally biased region" description="Low complexity" evidence="1">
    <location>
        <begin position="137"/>
        <end position="163"/>
    </location>
</feature>
<evidence type="ECO:0000313" key="3">
    <source>
        <dbReference type="Proteomes" id="UP000001064"/>
    </source>
</evidence>
<protein>
    <submittedName>
        <fullName evidence="2">Uncharacterized protein</fullName>
    </submittedName>
</protein>
<dbReference type="VEuPathDB" id="AmoebaDB:DICPUDRAFT_97073"/>
<dbReference type="FunCoup" id="F0ZDN6">
    <property type="interactions" value="743"/>
</dbReference>
<dbReference type="RefSeq" id="XP_003285518.1">
    <property type="nucleotide sequence ID" value="XM_003285470.1"/>
</dbReference>
<dbReference type="InParanoid" id="F0ZDN6"/>
<feature type="compositionally biased region" description="Low complexity" evidence="1">
    <location>
        <begin position="46"/>
        <end position="58"/>
    </location>
</feature>
<dbReference type="GeneID" id="10503136"/>
<dbReference type="OrthoDB" id="19441at2759"/>
<gene>
    <name evidence="2" type="ORF">DICPUDRAFT_97073</name>
</gene>
<sequence>MSLGDSGGFLFSLDSSNQDQLFLYQQDKDNNNSSNNVTIINNIQNNNTNNNDSNNQQQLSISGDSNSNVIEANGELTNDGTTIIINNNSDIINNIDSQTLTMTIDNNHLHPHHLSGSNNEIVLTTTTASNGIVLNESTGSTNNSTAPPTPSNTTTTTTSTSPSLFQPQQNSFYVPPPPPPPPPVLVPHYQTLQQPSVIYTQLLQQQQKKLRPVTERSQDDKKKEALNFLNFYFRVSPNKKSPTIARSTVLALYTSKITIDKRYKQPNDMANLCGAVYTFIFQNLEDETIKEYITSAENERLSNKNDVKKRKRKKNHDISNGVLNNHDSFLTCIKYATLLPYLEFVHSSELSAQHYGIDFKYNHPDWNYSQEDLLRWENDLKDQKQGSKKINSVDDNEYANNLNTQLAQNNSALMSSLNNSTNGTNSNNSSNNNGTPSLSSSGSNFKNIDLEGFEILSQNNAFSNSILNNSNNTTTTTTTTSSSSSSQCNTSQFNSTPFASSTGTHSKKGAHVNYFKMNSIPVNVIENNEHFIIYAFIPFYKPNALKIIVNQMDIILEGVISLPDTIQIPNGSEIYVPTSFVNCKQMDIQEGHFSKVIRLASPIAGSIVGKRDGVVVIICKKEDKASTVHHL</sequence>
<keyword evidence="3" id="KW-1185">Reference proteome</keyword>
<feature type="region of interest" description="Disordered" evidence="1">
    <location>
        <begin position="300"/>
        <end position="319"/>
    </location>
</feature>
<dbReference type="OMA" id="TCIKYAT"/>
<feature type="region of interest" description="Disordered" evidence="1">
    <location>
        <begin position="414"/>
        <end position="441"/>
    </location>
</feature>
<feature type="compositionally biased region" description="Low complexity" evidence="1">
    <location>
        <begin position="466"/>
        <end position="496"/>
    </location>
</feature>